<dbReference type="eggNOG" id="ENOG5033ARR">
    <property type="taxonomic scope" value="Bacteria"/>
</dbReference>
<keyword evidence="2" id="KW-1185">Reference proteome</keyword>
<sequence length="126" mass="14635">MTVMKSKNSELASGLFSQLKRRVSRKPHPVKPQHKATEVSPLFYSGVWVYVDELHNRKHLLEVRPDLSIAIDHQPLQVRVKSMTNEKLIFVDKFGYELVLSANDKQPTHLFDEADNQDYLILINEH</sequence>
<protein>
    <recommendedName>
        <fullName evidence="3">DUF4828 domain-containing protein</fullName>
    </recommendedName>
</protein>
<dbReference type="Pfam" id="PF16110">
    <property type="entry name" value="DUF4828"/>
    <property type="match status" value="1"/>
</dbReference>
<evidence type="ECO:0000313" key="1">
    <source>
        <dbReference type="EMBL" id="GAK48464.1"/>
    </source>
</evidence>
<dbReference type="AlphaFoldDB" id="A0A081BK96"/>
<evidence type="ECO:0000313" key="2">
    <source>
        <dbReference type="Proteomes" id="UP000028700"/>
    </source>
</evidence>
<dbReference type="EMBL" id="BBJM01000031">
    <property type="protein sequence ID" value="GAK48464.1"/>
    <property type="molecule type" value="Genomic_DNA"/>
</dbReference>
<dbReference type="STRING" id="1291743.LOSG293_310150"/>
<dbReference type="Proteomes" id="UP000028700">
    <property type="component" value="Unassembled WGS sequence"/>
</dbReference>
<evidence type="ECO:0008006" key="3">
    <source>
        <dbReference type="Google" id="ProtNLM"/>
    </source>
</evidence>
<accession>A0A081BK96</accession>
<name>A0A081BK96_9LACO</name>
<comment type="caution">
    <text evidence="1">The sequence shown here is derived from an EMBL/GenBank/DDBJ whole genome shotgun (WGS) entry which is preliminary data.</text>
</comment>
<gene>
    <name evidence="1" type="ORF">LOSG293_310150</name>
</gene>
<reference evidence="1" key="1">
    <citation type="journal article" date="2014" name="Genome Announc.">
        <title>Draft Genome Sequence of Lactobacillus oryzae Strain SG293T.</title>
        <authorList>
            <person name="Tanizawa Y."/>
            <person name="Fujisawa T."/>
            <person name="Mochizuki T."/>
            <person name="Kaminuma E."/>
            <person name="Nakamura Y."/>
            <person name="Tohno M."/>
        </authorList>
    </citation>
    <scope>NUCLEOTIDE SEQUENCE [LARGE SCALE GENOMIC DNA]</scope>
    <source>
        <strain evidence="1">SG293</strain>
    </source>
</reference>
<organism evidence="1 2">
    <name type="scientific">Secundilactobacillus oryzae JCM 18671</name>
    <dbReference type="NCBI Taxonomy" id="1291743"/>
    <lineage>
        <taxon>Bacteria</taxon>
        <taxon>Bacillati</taxon>
        <taxon>Bacillota</taxon>
        <taxon>Bacilli</taxon>
        <taxon>Lactobacillales</taxon>
        <taxon>Lactobacillaceae</taxon>
        <taxon>Secundilactobacillus</taxon>
    </lineage>
</organism>
<proteinExistence type="predicted"/>
<dbReference type="InterPro" id="IPR032254">
    <property type="entry name" value="DUF4828"/>
</dbReference>